<dbReference type="InterPro" id="IPR009060">
    <property type="entry name" value="UBA-like_sf"/>
</dbReference>
<dbReference type="InterPro" id="IPR049467">
    <property type="entry name" value="UBAP-1-like_UBA2"/>
</dbReference>
<dbReference type="InterPro" id="IPR038870">
    <property type="entry name" value="UBAP1"/>
</dbReference>
<dbReference type="PANTHER" id="PTHR15960:SF3">
    <property type="entry name" value="UBIQUITIN-ASSOCIATED PROTEIN 1-LIKE"/>
    <property type="match status" value="1"/>
</dbReference>
<feature type="domain" description="Ubiquitin-associated protein 1-like UBA2" evidence="2">
    <location>
        <begin position="376"/>
        <end position="414"/>
    </location>
</feature>
<feature type="compositionally biased region" description="Basic residues" evidence="1">
    <location>
        <begin position="213"/>
        <end position="232"/>
    </location>
</feature>
<accession>A0A9D3T5U8</accession>
<dbReference type="Pfam" id="PF21267">
    <property type="entry name" value="UBAP-1_UBA2"/>
    <property type="match status" value="1"/>
</dbReference>
<dbReference type="Proteomes" id="UP001046870">
    <property type="component" value="Chromosome 11"/>
</dbReference>
<dbReference type="GO" id="GO:0000813">
    <property type="term" value="C:ESCRT I complex"/>
    <property type="evidence" value="ECO:0007669"/>
    <property type="project" value="InterPro"/>
</dbReference>
<evidence type="ECO:0000256" key="1">
    <source>
        <dbReference type="SAM" id="MobiDB-lite"/>
    </source>
</evidence>
<evidence type="ECO:0000313" key="4">
    <source>
        <dbReference type="Proteomes" id="UP001046870"/>
    </source>
</evidence>
<dbReference type="AlphaFoldDB" id="A0A9D3T5U8"/>
<dbReference type="Gene3D" id="1.20.120.1920">
    <property type="entry name" value="UBAP1 SOUBA domain"/>
    <property type="match status" value="1"/>
</dbReference>
<dbReference type="CDD" id="cd14316">
    <property type="entry name" value="UBA2_UBAP1_like"/>
    <property type="match status" value="1"/>
</dbReference>
<reference evidence="3" key="1">
    <citation type="submission" date="2021-01" db="EMBL/GenBank/DDBJ databases">
        <authorList>
            <person name="Zahm M."/>
            <person name="Roques C."/>
            <person name="Cabau C."/>
            <person name="Klopp C."/>
            <person name="Donnadieu C."/>
            <person name="Jouanno E."/>
            <person name="Lampietro C."/>
            <person name="Louis A."/>
            <person name="Herpin A."/>
            <person name="Echchiki A."/>
            <person name="Berthelot C."/>
            <person name="Parey E."/>
            <person name="Roest-Crollius H."/>
            <person name="Braasch I."/>
            <person name="Postlethwait J."/>
            <person name="Bobe J."/>
            <person name="Montfort J."/>
            <person name="Bouchez O."/>
            <person name="Begum T."/>
            <person name="Mejri S."/>
            <person name="Adams A."/>
            <person name="Chen W.-J."/>
            <person name="Guiguen Y."/>
        </authorList>
    </citation>
    <scope>NUCLEOTIDE SEQUENCE</scope>
    <source>
        <strain evidence="3">YG-15Mar2019-1</strain>
        <tissue evidence="3">Brain</tissue>
    </source>
</reference>
<name>A0A9D3T5U8_MEGAT</name>
<dbReference type="EMBL" id="JAFDVH010000011">
    <property type="protein sequence ID" value="KAG7468128.1"/>
    <property type="molecule type" value="Genomic_DNA"/>
</dbReference>
<evidence type="ECO:0000259" key="2">
    <source>
        <dbReference type="Pfam" id="PF21267"/>
    </source>
</evidence>
<dbReference type="GO" id="GO:0043130">
    <property type="term" value="F:ubiquitin binding"/>
    <property type="evidence" value="ECO:0007669"/>
    <property type="project" value="InterPro"/>
</dbReference>
<protein>
    <recommendedName>
        <fullName evidence="2">Ubiquitin-associated protein 1-like UBA2 domain-containing protein</fullName>
    </recommendedName>
</protein>
<dbReference type="SUPFAM" id="SSF46934">
    <property type="entry name" value="UBA-like"/>
    <property type="match status" value="1"/>
</dbReference>
<organism evidence="3 4">
    <name type="scientific">Megalops atlanticus</name>
    <name type="common">Tarpon</name>
    <name type="synonym">Clupea gigantea</name>
    <dbReference type="NCBI Taxonomy" id="7932"/>
    <lineage>
        <taxon>Eukaryota</taxon>
        <taxon>Metazoa</taxon>
        <taxon>Chordata</taxon>
        <taxon>Craniata</taxon>
        <taxon>Vertebrata</taxon>
        <taxon>Euteleostomi</taxon>
        <taxon>Actinopterygii</taxon>
        <taxon>Neopterygii</taxon>
        <taxon>Teleostei</taxon>
        <taxon>Elopiformes</taxon>
        <taxon>Megalopidae</taxon>
        <taxon>Megalops</taxon>
    </lineage>
</organism>
<dbReference type="PANTHER" id="PTHR15960">
    <property type="entry name" value="LD44032P"/>
    <property type="match status" value="1"/>
</dbReference>
<keyword evidence="4" id="KW-1185">Reference proteome</keyword>
<feature type="region of interest" description="Disordered" evidence="1">
    <location>
        <begin position="89"/>
        <end position="259"/>
    </location>
</feature>
<evidence type="ECO:0000313" key="3">
    <source>
        <dbReference type="EMBL" id="KAG7468128.1"/>
    </source>
</evidence>
<feature type="compositionally biased region" description="Acidic residues" evidence="1">
    <location>
        <begin position="128"/>
        <end position="147"/>
    </location>
</feature>
<sequence length="416" mass="46559">MNSLDEVPFKIPTGSLEGTLEEVELVTVPELTIPDHLQILQETEYKFCLEKWVLTGVPDYPSDMQVTHGSEPSCPPYWLVFRSPQESQLARRGNSDLYDSSPRRRSHSLTAADARRLHPRVKFLISDSEGDEGDTEDDSSSSLEEDTPPPSQCGDRPPSSSLRRQFHGIKEYRPGSPCPALNPMSPLARHRRNSSSSLHDFRQSPPRTSSPKCQRHVKRRLPPLSHASRRRSLSPQPPSSSPASHFLEPRPSTAGHISSVRNHKPTVASLSPYSCLPPPPSVSQPLGSHMAALDSSAELLSALTQEERELLETITEHGYPLRSAIIALQKTGKQSPEQILSYLVTCDRLCERGYDAAEVEEALEMFHNCESKAAEFLRLLTQFNEMGFQQNAIKEVLLVHENHRERALEELMTRVA</sequence>
<gene>
    <name evidence="3" type="ORF">MATL_G00139570</name>
</gene>
<dbReference type="OrthoDB" id="2018023at2759"/>
<proteinExistence type="predicted"/>
<dbReference type="InterPro" id="IPR042575">
    <property type="entry name" value="UBAP1_C"/>
</dbReference>
<comment type="caution">
    <text evidence="3">The sequence shown here is derived from an EMBL/GenBank/DDBJ whole genome shotgun (WGS) entry which is preliminary data.</text>
</comment>
<dbReference type="GO" id="GO:0043162">
    <property type="term" value="P:ubiquitin-dependent protein catabolic process via the multivesicular body sorting pathway"/>
    <property type="evidence" value="ECO:0007669"/>
    <property type="project" value="InterPro"/>
</dbReference>